<dbReference type="NCBIfam" id="NF000582">
    <property type="entry name" value="PRK00006.1"/>
    <property type="match status" value="1"/>
</dbReference>
<evidence type="ECO:0000256" key="1">
    <source>
        <dbReference type="ARBA" id="ARBA00004496"/>
    </source>
</evidence>
<dbReference type="Gene3D" id="3.10.129.10">
    <property type="entry name" value="Hotdog Thioesterase"/>
    <property type="match status" value="1"/>
</dbReference>
<comment type="function">
    <text evidence="8 9">Involved in unsaturated fatty acids biosynthesis. Catalyzes the dehydration of short chain beta-hydroxyacyl-ACPs and long chain saturated and unsaturated beta-hydroxyacyl-ACPs.</text>
</comment>
<sequence length="147" mass="16297">MKLDIEDIRGLLPQRYPMLLVDRIVNVDLDANTIDGYKNVTANEEFFNGHFPEHPVMPGVLIIEAMAQAAGLLGFTMGKKQPGDNSVYYFAGADQVRFRQPVVPGDRLDLHAEFIAEKRGIWKFSCQGSVDGKIVSSAVITCAKKEI</sequence>
<protein>
    <recommendedName>
        <fullName evidence="9">3-hydroxyacyl-[acyl-carrier-protein] dehydratase FabZ</fullName>
        <ecNumber evidence="9">4.2.1.59</ecNumber>
    </recommendedName>
    <alternativeName>
        <fullName evidence="9">(3R)-hydroxymyristoyl-[acyl-carrier-protein] dehydratase</fullName>
        <shortName evidence="9">(3R)-hydroxymyristoyl-ACP dehydrase</shortName>
    </alternativeName>
    <alternativeName>
        <fullName evidence="9">Beta-hydroxyacyl-ACP dehydratase</fullName>
    </alternativeName>
</protein>
<dbReference type="GO" id="GO:0009245">
    <property type="term" value="P:lipid A biosynthetic process"/>
    <property type="evidence" value="ECO:0007669"/>
    <property type="project" value="UniProtKB-UniRule"/>
</dbReference>
<accession>A0A1X7AHG5</accession>
<dbReference type="Proteomes" id="UP000196573">
    <property type="component" value="Unassembled WGS sequence"/>
</dbReference>
<dbReference type="HAMAP" id="MF_00406">
    <property type="entry name" value="FabZ"/>
    <property type="match status" value="1"/>
</dbReference>
<dbReference type="GO" id="GO:0016020">
    <property type="term" value="C:membrane"/>
    <property type="evidence" value="ECO:0007669"/>
    <property type="project" value="GOC"/>
</dbReference>
<keyword evidence="5 9" id="KW-0441">Lipid A biosynthesis</keyword>
<dbReference type="AlphaFoldDB" id="A0A1X7AHG5"/>
<organism evidence="10 11">
    <name type="scientific">Parendozoicomonas haliclonae</name>
    <dbReference type="NCBI Taxonomy" id="1960125"/>
    <lineage>
        <taxon>Bacteria</taxon>
        <taxon>Pseudomonadati</taxon>
        <taxon>Pseudomonadota</taxon>
        <taxon>Gammaproteobacteria</taxon>
        <taxon>Oceanospirillales</taxon>
        <taxon>Endozoicomonadaceae</taxon>
        <taxon>Parendozoicomonas</taxon>
    </lineage>
</organism>
<evidence type="ECO:0000256" key="4">
    <source>
        <dbReference type="ARBA" id="ARBA00022516"/>
    </source>
</evidence>
<name>A0A1X7AHG5_9GAMM</name>
<dbReference type="EC" id="4.2.1.59" evidence="9"/>
<evidence type="ECO:0000256" key="6">
    <source>
        <dbReference type="ARBA" id="ARBA00023098"/>
    </source>
</evidence>
<evidence type="ECO:0000256" key="3">
    <source>
        <dbReference type="ARBA" id="ARBA00022490"/>
    </source>
</evidence>
<comment type="similarity">
    <text evidence="2 9">Belongs to the thioester dehydratase family. FabZ subfamily.</text>
</comment>
<gene>
    <name evidence="9 10" type="primary">fabZ</name>
    <name evidence="10" type="ORF">EHSB41UT_01441</name>
</gene>
<dbReference type="CDD" id="cd01288">
    <property type="entry name" value="FabZ"/>
    <property type="match status" value="1"/>
</dbReference>
<dbReference type="GO" id="GO:0019171">
    <property type="term" value="F:(3R)-hydroxyacyl-[acyl-carrier-protein] dehydratase activity"/>
    <property type="evidence" value="ECO:0007669"/>
    <property type="project" value="UniProtKB-EC"/>
</dbReference>
<dbReference type="FunFam" id="3.10.129.10:FF:000001">
    <property type="entry name" value="3-hydroxyacyl-[acyl-carrier-protein] dehydratase FabZ"/>
    <property type="match status" value="1"/>
</dbReference>
<dbReference type="PANTHER" id="PTHR30272:SF1">
    <property type="entry name" value="3-HYDROXYACYL-[ACYL-CARRIER-PROTEIN] DEHYDRATASE"/>
    <property type="match status" value="1"/>
</dbReference>
<proteinExistence type="inferred from homology"/>
<evidence type="ECO:0000256" key="5">
    <source>
        <dbReference type="ARBA" id="ARBA00022556"/>
    </source>
</evidence>
<keyword evidence="3 9" id="KW-0963">Cytoplasm</keyword>
<dbReference type="GO" id="GO:0006633">
    <property type="term" value="P:fatty acid biosynthetic process"/>
    <property type="evidence" value="ECO:0007669"/>
    <property type="project" value="UniProtKB-UniRule"/>
</dbReference>
<keyword evidence="11" id="KW-1185">Reference proteome</keyword>
<dbReference type="Pfam" id="PF07977">
    <property type="entry name" value="FabA"/>
    <property type="match status" value="1"/>
</dbReference>
<evidence type="ECO:0000256" key="9">
    <source>
        <dbReference type="HAMAP-Rule" id="MF_00406"/>
    </source>
</evidence>
<evidence type="ECO:0000313" key="10">
    <source>
        <dbReference type="EMBL" id="SMA42511.1"/>
    </source>
</evidence>
<comment type="subcellular location">
    <subcellularLocation>
        <location evidence="1 9">Cytoplasm</location>
    </subcellularLocation>
</comment>
<evidence type="ECO:0000256" key="2">
    <source>
        <dbReference type="ARBA" id="ARBA00009174"/>
    </source>
</evidence>
<keyword evidence="6 9" id="KW-0443">Lipid metabolism</keyword>
<dbReference type="PANTHER" id="PTHR30272">
    <property type="entry name" value="3-HYDROXYACYL-[ACYL-CARRIER-PROTEIN] DEHYDRATASE"/>
    <property type="match status" value="1"/>
</dbReference>
<evidence type="ECO:0000313" key="11">
    <source>
        <dbReference type="Proteomes" id="UP000196573"/>
    </source>
</evidence>
<dbReference type="InterPro" id="IPR013114">
    <property type="entry name" value="FabA_FabZ"/>
</dbReference>
<dbReference type="EMBL" id="FWPT01000003">
    <property type="protein sequence ID" value="SMA42511.1"/>
    <property type="molecule type" value="Genomic_DNA"/>
</dbReference>
<dbReference type="RefSeq" id="WP_087108358.1">
    <property type="nucleotide sequence ID" value="NZ_CBCSCN010000009.1"/>
</dbReference>
<dbReference type="InterPro" id="IPR029069">
    <property type="entry name" value="HotDog_dom_sf"/>
</dbReference>
<keyword evidence="7 9" id="KW-0456">Lyase</keyword>
<keyword evidence="4 9" id="KW-0444">Lipid biosynthesis</keyword>
<reference evidence="10 11" key="1">
    <citation type="submission" date="2017-03" db="EMBL/GenBank/DDBJ databases">
        <authorList>
            <person name="Afonso C.L."/>
            <person name="Miller P.J."/>
            <person name="Scott M.A."/>
            <person name="Spackman E."/>
            <person name="Goraichik I."/>
            <person name="Dimitrov K.M."/>
            <person name="Suarez D.L."/>
            <person name="Swayne D.E."/>
        </authorList>
    </citation>
    <scope>NUCLEOTIDE SEQUENCE [LARGE SCALE GENOMIC DNA]</scope>
    <source>
        <strain evidence="10">SB41UT1</strain>
    </source>
</reference>
<evidence type="ECO:0000256" key="7">
    <source>
        <dbReference type="ARBA" id="ARBA00023239"/>
    </source>
</evidence>
<dbReference type="NCBIfam" id="TIGR01750">
    <property type="entry name" value="fabZ"/>
    <property type="match status" value="1"/>
</dbReference>
<dbReference type="GO" id="GO:0005737">
    <property type="term" value="C:cytoplasm"/>
    <property type="evidence" value="ECO:0007669"/>
    <property type="project" value="UniProtKB-SubCell"/>
</dbReference>
<dbReference type="OrthoDB" id="9772788at2"/>
<evidence type="ECO:0000256" key="8">
    <source>
        <dbReference type="ARBA" id="ARBA00025049"/>
    </source>
</evidence>
<feature type="active site" evidence="9">
    <location>
        <position position="50"/>
    </location>
</feature>
<comment type="catalytic activity">
    <reaction evidence="9">
        <text>a (3R)-hydroxyacyl-[ACP] = a (2E)-enoyl-[ACP] + H2O</text>
        <dbReference type="Rhea" id="RHEA:13097"/>
        <dbReference type="Rhea" id="RHEA-COMP:9925"/>
        <dbReference type="Rhea" id="RHEA-COMP:9945"/>
        <dbReference type="ChEBI" id="CHEBI:15377"/>
        <dbReference type="ChEBI" id="CHEBI:78784"/>
        <dbReference type="ChEBI" id="CHEBI:78827"/>
        <dbReference type="EC" id="4.2.1.59"/>
    </reaction>
</comment>
<dbReference type="SUPFAM" id="SSF54637">
    <property type="entry name" value="Thioesterase/thiol ester dehydrase-isomerase"/>
    <property type="match status" value="1"/>
</dbReference>
<dbReference type="InterPro" id="IPR010084">
    <property type="entry name" value="FabZ"/>
</dbReference>